<dbReference type="HOGENOM" id="CLU_3105855_0_0_1"/>
<accession>A0A0C2SP65</accession>
<dbReference type="InParanoid" id="A0A0C2SP65"/>
<organism evidence="1 2">
    <name type="scientific">Amanita muscaria (strain Koide BX008)</name>
    <dbReference type="NCBI Taxonomy" id="946122"/>
    <lineage>
        <taxon>Eukaryota</taxon>
        <taxon>Fungi</taxon>
        <taxon>Dikarya</taxon>
        <taxon>Basidiomycota</taxon>
        <taxon>Agaricomycotina</taxon>
        <taxon>Agaricomycetes</taxon>
        <taxon>Agaricomycetidae</taxon>
        <taxon>Agaricales</taxon>
        <taxon>Pluteineae</taxon>
        <taxon>Amanitaceae</taxon>
        <taxon>Amanita</taxon>
    </lineage>
</organism>
<keyword evidence="2" id="KW-1185">Reference proteome</keyword>
<proteinExistence type="predicted"/>
<dbReference type="AlphaFoldDB" id="A0A0C2SP65"/>
<evidence type="ECO:0000313" key="1">
    <source>
        <dbReference type="EMBL" id="KIL65005.1"/>
    </source>
</evidence>
<dbReference type="EMBL" id="KN818245">
    <property type="protein sequence ID" value="KIL65005.1"/>
    <property type="molecule type" value="Genomic_DNA"/>
</dbReference>
<evidence type="ECO:0000313" key="2">
    <source>
        <dbReference type="Proteomes" id="UP000054549"/>
    </source>
</evidence>
<reference evidence="1 2" key="1">
    <citation type="submission" date="2014-04" db="EMBL/GenBank/DDBJ databases">
        <title>Evolutionary Origins and Diversification of the Mycorrhizal Mutualists.</title>
        <authorList>
            <consortium name="DOE Joint Genome Institute"/>
            <consortium name="Mycorrhizal Genomics Consortium"/>
            <person name="Kohler A."/>
            <person name="Kuo A."/>
            <person name="Nagy L.G."/>
            <person name="Floudas D."/>
            <person name="Copeland A."/>
            <person name="Barry K.W."/>
            <person name="Cichocki N."/>
            <person name="Veneault-Fourrey C."/>
            <person name="LaButti K."/>
            <person name="Lindquist E.A."/>
            <person name="Lipzen A."/>
            <person name="Lundell T."/>
            <person name="Morin E."/>
            <person name="Murat C."/>
            <person name="Riley R."/>
            <person name="Ohm R."/>
            <person name="Sun H."/>
            <person name="Tunlid A."/>
            <person name="Henrissat B."/>
            <person name="Grigoriev I.V."/>
            <person name="Hibbett D.S."/>
            <person name="Martin F."/>
        </authorList>
    </citation>
    <scope>NUCLEOTIDE SEQUENCE [LARGE SCALE GENOMIC DNA]</scope>
    <source>
        <strain evidence="1 2">Koide BX008</strain>
    </source>
</reference>
<gene>
    <name evidence="1" type="ORF">M378DRAFT_162566</name>
</gene>
<name>A0A0C2SP65_AMAMK</name>
<dbReference type="Proteomes" id="UP000054549">
    <property type="component" value="Unassembled WGS sequence"/>
</dbReference>
<protein>
    <submittedName>
        <fullName evidence="1">Uncharacterized protein</fullName>
    </submittedName>
</protein>
<sequence length="51" mass="6021">MPRARYLLSGKPWASGLSPRRLGKCPFKPEPEERSYNYNSPRQPRIIRCIF</sequence>